<dbReference type="InterPro" id="IPR036390">
    <property type="entry name" value="WH_DNA-bd_sf"/>
</dbReference>
<dbReference type="EMBL" id="AAMO01000009">
    <property type="protein sequence ID" value="EAQ02110.1"/>
    <property type="molecule type" value="Genomic_DNA"/>
</dbReference>
<dbReference type="OrthoDB" id="9815654at2"/>
<dbReference type="RefSeq" id="WP_009804108.1">
    <property type="nucleotide sequence ID" value="NZ_AAMO01000009.1"/>
</dbReference>
<evidence type="ECO:0000313" key="6">
    <source>
        <dbReference type="Proteomes" id="UP000004318"/>
    </source>
</evidence>
<dbReference type="SUPFAM" id="SSF46785">
    <property type="entry name" value="Winged helix' DNA-binding domain"/>
    <property type="match status" value="1"/>
</dbReference>
<evidence type="ECO:0000256" key="3">
    <source>
        <dbReference type="ARBA" id="ARBA00023163"/>
    </source>
</evidence>
<evidence type="ECO:0000256" key="1">
    <source>
        <dbReference type="ARBA" id="ARBA00023015"/>
    </source>
</evidence>
<keyword evidence="6" id="KW-1185">Reference proteome</keyword>
<dbReference type="SMART" id="SM00345">
    <property type="entry name" value="HTH_GNTR"/>
    <property type="match status" value="1"/>
</dbReference>
<dbReference type="SMART" id="SM00895">
    <property type="entry name" value="FCD"/>
    <property type="match status" value="1"/>
</dbReference>
<dbReference type="Gene3D" id="1.20.120.530">
    <property type="entry name" value="GntR ligand-binding domain-like"/>
    <property type="match status" value="1"/>
</dbReference>
<dbReference type="Gene3D" id="1.10.10.10">
    <property type="entry name" value="Winged helix-like DNA-binding domain superfamily/Winged helix DNA-binding domain"/>
    <property type="match status" value="1"/>
</dbReference>
<comment type="caution">
    <text evidence="5">The sequence shown here is derived from an EMBL/GenBank/DDBJ whole genome shotgun (WGS) entry which is preliminary data.</text>
</comment>
<keyword evidence="2" id="KW-0238">DNA-binding</keyword>
<dbReference type="HOGENOM" id="CLU_017584_5_4_5"/>
<organism evidence="5 6">
    <name type="scientific">Pseudooceanicola batsensis (strain ATCC BAA-863 / DSM 15984 / KCTC 12145 / HTCC2597)</name>
    <name type="common">Oceanicola batsensis</name>
    <dbReference type="NCBI Taxonomy" id="252305"/>
    <lineage>
        <taxon>Bacteria</taxon>
        <taxon>Pseudomonadati</taxon>
        <taxon>Pseudomonadota</taxon>
        <taxon>Alphaproteobacteria</taxon>
        <taxon>Rhodobacterales</taxon>
        <taxon>Paracoccaceae</taxon>
        <taxon>Pseudooceanicola</taxon>
    </lineage>
</organism>
<dbReference type="Pfam" id="PF00392">
    <property type="entry name" value="GntR"/>
    <property type="match status" value="1"/>
</dbReference>
<keyword evidence="1" id="KW-0805">Transcription regulation</keyword>
<gene>
    <name evidence="5" type="ORF">OB2597_20836</name>
</gene>
<dbReference type="SUPFAM" id="SSF48008">
    <property type="entry name" value="GntR ligand-binding domain-like"/>
    <property type="match status" value="1"/>
</dbReference>
<dbReference type="InterPro" id="IPR000524">
    <property type="entry name" value="Tscrpt_reg_HTH_GntR"/>
</dbReference>
<dbReference type="CDD" id="cd07377">
    <property type="entry name" value="WHTH_GntR"/>
    <property type="match status" value="1"/>
</dbReference>
<reference evidence="5 6" key="1">
    <citation type="journal article" date="2010" name="J. Bacteriol.">
        <title>Genome sequences of Oceanicola granulosus HTCC2516(T) and Oceanicola batsensis HTCC2597(TDelta).</title>
        <authorList>
            <person name="Thrash J.C."/>
            <person name="Cho J.C."/>
            <person name="Vergin K.L."/>
            <person name="Giovannoni S.J."/>
        </authorList>
    </citation>
    <scope>NUCLEOTIDE SEQUENCE [LARGE SCALE GENOMIC DNA]</scope>
    <source>
        <strain evidence="6">ATCC BAA-863 / DSM 15984 / KCTC 12145 / HTCC2597</strain>
    </source>
</reference>
<evidence type="ECO:0000313" key="5">
    <source>
        <dbReference type="EMBL" id="EAQ02110.1"/>
    </source>
</evidence>
<feature type="domain" description="HTH gntR-type" evidence="4">
    <location>
        <begin position="20"/>
        <end position="87"/>
    </location>
</feature>
<name>A3U1C7_PSEBH</name>
<dbReference type="GO" id="GO:0003677">
    <property type="term" value="F:DNA binding"/>
    <property type="evidence" value="ECO:0007669"/>
    <property type="project" value="UniProtKB-KW"/>
</dbReference>
<dbReference type="PANTHER" id="PTHR43537">
    <property type="entry name" value="TRANSCRIPTIONAL REGULATOR, GNTR FAMILY"/>
    <property type="match status" value="1"/>
</dbReference>
<protein>
    <submittedName>
        <fullName evidence="5">Probable GntR-family transcriptional regulator</fullName>
    </submittedName>
</protein>
<dbReference type="PANTHER" id="PTHR43537:SF39">
    <property type="entry name" value="HTH-TYPE TRANSCRIPTIONAL REGULATOR MCBR"/>
    <property type="match status" value="1"/>
</dbReference>
<evidence type="ECO:0000256" key="2">
    <source>
        <dbReference type="ARBA" id="ARBA00023125"/>
    </source>
</evidence>
<sequence length="240" mass="26264">MKENFGQLSRLVEDGAAPQGNRSHAVSEEIKHGLMTGVFRPGDKLTIRDLAANLGVSPTPVREALVQLAAEGALAQVAGRSFVVPELTAESYQDLRRLRVLIEGEGAGRAAENATKALIDRLAHVHEELIAAKAAENYKAAMVWNQRFHLELCAAANSPRLLRIVEGLWLQMGPILNILYERHDVPATPVRHCHLTVIDALVARDAERARAAIQEDISGSAPAILNNLDYQHTEQSRGRK</sequence>
<dbReference type="PROSITE" id="PS50949">
    <property type="entry name" value="HTH_GNTR"/>
    <property type="match status" value="1"/>
</dbReference>
<keyword evidence="3" id="KW-0804">Transcription</keyword>
<dbReference type="InterPro" id="IPR008920">
    <property type="entry name" value="TF_FadR/GntR_C"/>
</dbReference>
<dbReference type="InterPro" id="IPR036388">
    <property type="entry name" value="WH-like_DNA-bd_sf"/>
</dbReference>
<dbReference type="STRING" id="252305.OB2597_20836"/>
<evidence type="ECO:0000259" key="4">
    <source>
        <dbReference type="PROSITE" id="PS50949"/>
    </source>
</evidence>
<dbReference type="AlphaFoldDB" id="A3U1C7"/>
<dbReference type="Proteomes" id="UP000004318">
    <property type="component" value="Unassembled WGS sequence"/>
</dbReference>
<dbReference type="Pfam" id="PF07729">
    <property type="entry name" value="FCD"/>
    <property type="match status" value="1"/>
</dbReference>
<dbReference type="InterPro" id="IPR011711">
    <property type="entry name" value="GntR_C"/>
</dbReference>
<accession>A3U1C7</accession>
<dbReference type="GO" id="GO:0003700">
    <property type="term" value="F:DNA-binding transcription factor activity"/>
    <property type="evidence" value="ECO:0007669"/>
    <property type="project" value="InterPro"/>
</dbReference>
<proteinExistence type="predicted"/>